<dbReference type="AlphaFoldDB" id="A0AAV6XAU8"/>
<sequence>MRAARERDEKLNHRTKKGRKEKEILCNCRADLIGDVCSKTTNLPLCNQKLRTDPLNFSRGRSDLRGLMPCLSQLAPTVYRNHLPMAPLTKIRPKHVDYKDAYVYLNHCPFFLSLSTG</sequence>
<proteinExistence type="predicted"/>
<dbReference type="SUPFAM" id="SSF101148">
    <property type="entry name" value="Plant invertase/pectin methylesterase inhibitor"/>
    <property type="match status" value="1"/>
</dbReference>
<dbReference type="Proteomes" id="UP000826271">
    <property type="component" value="Unassembled WGS sequence"/>
</dbReference>
<accession>A0AAV6XAU8</accession>
<evidence type="ECO:0000313" key="2">
    <source>
        <dbReference type="Proteomes" id="UP000826271"/>
    </source>
</evidence>
<gene>
    <name evidence="1" type="ORF">BUALT_Bualt08G0044900</name>
</gene>
<dbReference type="InterPro" id="IPR035513">
    <property type="entry name" value="Invertase/methylesterase_inhib"/>
</dbReference>
<reference evidence="1" key="1">
    <citation type="submission" date="2019-10" db="EMBL/GenBank/DDBJ databases">
        <authorList>
            <person name="Zhang R."/>
            <person name="Pan Y."/>
            <person name="Wang J."/>
            <person name="Ma R."/>
            <person name="Yu S."/>
        </authorList>
    </citation>
    <scope>NUCLEOTIDE SEQUENCE</scope>
    <source>
        <strain evidence="1">LA-IB0</strain>
        <tissue evidence="1">Leaf</tissue>
    </source>
</reference>
<dbReference type="EMBL" id="WHWC01000008">
    <property type="protein sequence ID" value="KAG8377551.1"/>
    <property type="molecule type" value="Genomic_DNA"/>
</dbReference>
<evidence type="ECO:0000313" key="1">
    <source>
        <dbReference type="EMBL" id="KAG8377551.1"/>
    </source>
</evidence>
<organism evidence="1 2">
    <name type="scientific">Buddleja alternifolia</name>
    <dbReference type="NCBI Taxonomy" id="168488"/>
    <lineage>
        <taxon>Eukaryota</taxon>
        <taxon>Viridiplantae</taxon>
        <taxon>Streptophyta</taxon>
        <taxon>Embryophyta</taxon>
        <taxon>Tracheophyta</taxon>
        <taxon>Spermatophyta</taxon>
        <taxon>Magnoliopsida</taxon>
        <taxon>eudicotyledons</taxon>
        <taxon>Gunneridae</taxon>
        <taxon>Pentapetalae</taxon>
        <taxon>asterids</taxon>
        <taxon>lamiids</taxon>
        <taxon>Lamiales</taxon>
        <taxon>Scrophulariaceae</taxon>
        <taxon>Buddlejeae</taxon>
        <taxon>Buddleja</taxon>
    </lineage>
</organism>
<keyword evidence="2" id="KW-1185">Reference proteome</keyword>
<name>A0AAV6XAU8_9LAMI</name>
<comment type="caution">
    <text evidence="1">The sequence shown here is derived from an EMBL/GenBank/DDBJ whole genome shotgun (WGS) entry which is preliminary data.</text>
</comment>
<protein>
    <submittedName>
        <fullName evidence="1">Uncharacterized protein</fullName>
    </submittedName>
</protein>